<geneLocation type="plasmid" evidence="1 4">
    <name>unnamed4</name>
</geneLocation>
<accession>A0A179BBZ5</accession>
<reference evidence="2 5" key="3">
    <citation type="submission" date="2016-11" db="EMBL/GenBank/DDBJ databases">
        <title>Rhizobium leguminosarum bv. viciae strain Vaf12 isolated from Vavilovia formosa root nodules from Russia, Dagestan.</title>
        <authorList>
            <person name="Kimeklis A."/>
        </authorList>
    </citation>
    <scope>NUCLEOTIDE SEQUENCE [LARGE SCALE GENOMIC DNA]</scope>
    <source>
        <strain evidence="2 5">Vaf-108</strain>
        <plasmid evidence="5">Plasmid unnamed3 sequence</plasmid>
        <plasmid evidence="2">unnamed3</plasmid>
    </source>
</reference>
<sequence length="99" mass="10948">MGYERNDTATDIDLRPIIGLLSNEPEQVVEILTVGAIKKHRKLVDRAERMFQVAHAGDRGGEKEPGDAHLAYLEATIEMHAQMSALTTLLNILGRTPKV</sequence>
<keyword evidence="1" id="KW-0614">Plasmid</keyword>
<evidence type="ECO:0000313" key="5">
    <source>
        <dbReference type="Proteomes" id="UP000183050"/>
    </source>
</evidence>
<organism evidence="3">
    <name type="scientific">Rhizobium leguminosarum</name>
    <dbReference type="NCBI Taxonomy" id="384"/>
    <lineage>
        <taxon>Bacteria</taxon>
        <taxon>Pseudomonadati</taxon>
        <taxon>Pseudomonadota</taxon>
        <taxon>Alphaproteobacteria</taxon>
        <taxon>Hyphomicrobiales</taxon>
        <taxon>Rhizobiaceae</taxon>
        <taxon>Rhizobium/Agrobacterium group</taxon>
        <taxon>Rhizobium</taxon>
    </lineage>
</organism>
<dbReference type="Proteomes" id="UP000183050">
    <property type="component" value="Plasmid unnamed3"/>
</dbReference>
<dbReference type="SUPFAM" id="SSF109631">
    <property type="entry name" value="Transcriptional repressor TraM"/>
    <property type="match status" value="1"/>
</dbReference>
<dbReference type="OrthoDB" id="8246915at2"/>
<dbReference type="GO" id="GO:0045892">
    <property type="term" value="P:negative regulation of DNA-templated transcription"/>
    <property type="evidence" value="ECO:0007669"/>
    <property type="project" value="InterPro"/>
</dbReference>
<dbReference type="InterPro" id="IPR015309">
    <property type="entry name" value="Tscrpt_rep_TraM"/>
</dbReference>
<geneLocation type="plasmid" evidence="2">
    <name>unnamed3</name>
</geneLocation>
<dbReference type="InterPro" id="IPR036336">
    <property type="entry name" value="Tscrpt_rep_TraM_sf"/>
</dbReference>
<evidence type="ECO:0000313" key="2">
    <source>
        <dbReference type="EMBL" id="API56629.1"/>
    </source>
</evidence>
<geneLocation type="plasmid" evidence="5">
    <name>unnamed3 sequence</name>
</geneLocation>
<dbReference type="EMBL" id="LWBS01000448">
    <property type="protein sequence ID" value="OAP88879.1"/>
    <property type="molecule type" value="Genomic_DNA"/>
</dbReference>
<protein>
    <submittedName>
        <fullName evidence="3">Transcriptional regulator</fullName>
    </submittedName>
</protein>
<gene>
    <name evidence="3" type="ORF">A4U53_34260</name>
    <name evidence="1" type="ORF">BA011_36400</name>
    <name evidence="2" type="ORF">BMW22_34570</name>
</gene>
<proteinExistence type="predicted"/>
<evidence type="ECO:0000313" key="1">
    <source>
        <dbReference type="EMBL" id="ANP91587.1"/>
    </source>
</evidence>
<evidence type="ECO:0000313" key="4">
    <source>
        <dbReference type="Proteomes" id="UP000092691"/>
    </source>
</evidence>
<dbReference type="Gene3D" id="1.10.287.160">
    <property type="entry name" value="HR1 repeat"/>
    <property type="match status" value="1"/>
</dbReference>
<dbReference type="RefSeq" id="WP_027690597.1">
    <property type="nucleotide sequence ID" value="NZ_CP016292.1"/>
</dbReference>
<evidence type="ECO:0000313" key="3">
    <source>
        <dbReference type="EMBL" id="OAP88879.1"/>
    </source>
</evidence>
<dbReference type="EMBL" id="CP016292">
    <property type="protein sequence ID" value="ANP91587.1"/>
    <property type="molecule type" value="Genomic_DNA"/>
</dbReference>
<name>A0A179BBZ5_RHILE</name>
<reference evidence="1 4" key="2">
    <citation type="submission" date="2016-06" db="EMBL/GenBank/DDBJ databases">
        <title>Microsymbionts genomes from the relict species Vavilovia formosa.</title>
        <authorList>
            <person name="Chirak E."/>
            <person name="Kimeklis A."/>
            <person name="Andronov E."/>
        </authorList>
    </citation>
    <scope>NUCLEOTIDE SEQUENCE [LARGE SCALE GENOMIC DNA]</scope>
    <source>
        <strain evidence="1 4">Vaf10</strain>
        <plasmid evidence="4">Plasmid unnamed4</plasmid>
        <plasmid evidence="1">unnamed4</plasmid>
    </source>
</reference>
<dbReference type="Proteomes" id="UP000092691">
    <property type="component" value="Plasmid unnamed4"/>
</dbReference>
<dbReference type="AlphaFoldDB" id="A0A179BBZ5"/>
<dbReference type="EMBL" id="CP018231">
    <property type="protein sequence ID" value="API56629.1"/>
    <property type="molecule type" value="Genomic_DNA"/>
</dbReference>
<dbReference type="Pfam" id="PF09228">
    <property type="entry name" value="Prok-TraM"/>
    <property type="match status" value="1"/>
</dbReference>
<reference evidence="3" key="1">
    <citation type="submission" date="2016-04" db="EMBL/GenBank/DDBJ databases">
        <title>Fast-growing isolate from the root nodules of Vavilovia formosa.</title>
        <authorList>
            <person name="Kimeklis A."/>
            <person name="Safronova V."/>
            <person name="Belimov A."/>
            <person name="Andronov E."/>
        </authorList>
    </citation>
    <scope>NUCLEOTIDE SEQUENCE [LARGE SCALE GENOMIC DNA]</scope>
    <source>
        <strain evidence="3">Vaf-46</strain>
    </source>
</reference>